<reference evidence="3 4" key="1">
    <citation type="submission" date="2021-01" db="EMBL/GenBank/DDBJ databases">
        <title>Belnapia mucosa sp. nov. and Belnapia arida sp. nov., isolated from the Tabernas Desert (Almeria, Spain).</title>
        <authorList>
            <person name="Molina-Menor E."/>
            <person name="Vidal-Verdu A."/>
            <person name="Calonge A."/>
            <person name="Satari L."/>
            <person name="Pereto J."/>
            <person name="Porcar M."/>
        </authorList>
    </citation>
    <scope>NUCLEOTIDE SEQUENCE [LARGE SCALE GENOMIC DNA]</scope>
    <source>
        <strain evidence="3 4">T18</strain>
    </source>
</reference>
<dbReference type="SUPFAM" id="SSF51120">
    <property type="entry name" value="beta-Roll"/>
    <property type="match status" value="1"/>
</dbReference>
<dbReference type="InterPro" id="IPR001343">
    <property type="entry name" value="Hemolysn_Ca-bd"/>
</dbReference>
<gene>
    <name evidence="3" type="ORF">JMJ56_22260</name>
</gene>
<name>A0ABS1U7X1_9PROT</name>
<sequence>MNIYGGSSNDALTGSIYADFMVGYSGNDTMNGGSGNDQLYAGSGNDVLIGGRGQDVLKGEAGTDIFQFSMGDGPGQGDRILDFTDGDRISFVGVSQRTVSQNINAEGDLEIYYGVLGSATAESNRIILTDVGYYLGFDDFMFG</sequence>
<comment type="caution">
    <text evidence="3">The sequence shown here is derived from an EMBL/GenBank/DDBJ whole genome shotgun (WGS) entry which is preliminary data.</text>
</comment>
<organism evidence="3 4">
    <name type="scientific">Belnapia arida</name>
    <dbReference type="NCBI Taxonomy" id="2804533"/>
    <lineage>
        <taxon>Bacteria</taxon>
        <taxon>Pseudomonadati</taxon>
        <taxon>Pseudomonadota</taxon>
        <taxon>Alphaproteobacteria</taxon>
        <taxon>Acetobacterales</taxon>
        <taxon>Roseomonadaceae</taxon>
        <taxon>Belnapia</taxon>
    </lineage>
</organism>
<dbReference type="RefSeq" id="WP_202833971.1">
    <property type="nucleotide sequence ID" value="NZ_JAETWB010000016.1"/>
</dbReference>
<dbReference type="InterPro" id="IPR050557">
    <property type="entry name" value="RTX_toxin/Mannuronan_C5-epim"/>
</dbReference>
<accession>A0ABS1U7X1</accession>
<keyword evidence="2" id="KW-0964">Secreted</keyword>
<keyword evidence="4" id="KW-1185">Reference proteome</keyword>
<evidence type="ECO:0000313" key="4">
    <source>
        <dbReference type="Proteomes" id="UP000660885"/>
    </source>
</evidence>
<dbReference type="Proteomes" id="UP000660885">
    <property type="component" value="Unassembled WGS sequence"/>
</dbReference>
<evidence type="ECO:0000256" key="2">
    <source>
        <dbReference type="ARBA" id="ARBA00022525"/>
    </source>
</evidence>
<dbReference type="Gene3D" id="2.150.10.10">
    <property type="entry name" value="Serralysin-like metalloprotease, C-terminal"/>
    <property type="match status" value="1"/>
</dbReference>
<evidence type="ECO:0000256" key="1">
    <source>
        <dbReference type="ARBA" id="ARBA00004613"/>
    </source>
</evidence>
<protein>
    <recommendedName>
        <fullName evidence="5">Hemolysin-type calcium-binding repeat-containing protein</fullName>
    </recommendedName>
</protein>
<proteinExistence type="predicted"/>
<dbReference type="PANTHER" id="PTHR38340">
    <property type="entry name" value="S-LAYER PROTEIN"/>
    <property type="match status" value="1"/>
</dbReference>
<dbReference type="PANTHER" id="PTHR38340:SF1">
    <property type="entry name" value="S-LAYER PROTEIN"/>
    <property type="match status" value="1"/>
</dbReference>
<evidence type="ECO:0008006" key="5">
    <source>
        <dbReference type="Google" id="ProtNLM"/>
    </source>
</evidence>
<dbReference type="InterPro" id="IPR018511">
    <property type="entry name" value="Hemolysin-typ_Ca-bd_CS"/>
</dbReference>
<dbReference type="PROSITE" id="PS00330">
    <property type="entry name" value="HEMOLYSIN_CALCIUM"/>
    <property type="match status" value="1"/>
</dbReference>
<comment type="subcellular location">
    <subcellularLocation>
        <location evidence="1">Secreted</location>
    </subcellularLocation>
</comment>
<dbReference type="Pfam" id="PF00353">
    <property type="entry name" value="HemolysinCabind"/>
    <property type="match status" value="2"/>
</dbReference>
<evidence type="ECO:0000313" key="3">
    <source>
        <dbReference type="EMBL" id="MBL6080743.1"/>
    </source>
</evidence>
<dbReference type="EMBL" id="JAETWB010000016">
    <property type="protein sequence ID" value="MBL6080743.1"/>
    <property type="molecule type" value="Genomic_DNA"/>
</dbReference>
<dbReference type="PRINTS" id="PR00313">
    <property type="entry name" value="CABNDNGRPT"/>
</dbReference>
<dbReference type="InterPro" id="IPR011049">
    <property type="entry name" value="Serralysin-like_metalloprot_C"/>
</dbReference>